<comment type="catalytic activity">
    <reaction evidence="3">
        <text>3-dehydroquinate = 3-dehydroshikimate + H2O</text>
        <dbReference type="Rhea" id="RHEA:21096"/>
        <dbReference type="ChEBI" id="CHEBI:15377"/>
        <dbReference type="ChEBI" id="CHEBI:16630"/>
        <dbReference type="ChEBI" id="CHEBI:32364"/>
        <dbReference type="EC" id="4.2.1.10"/>
    </reaction>
</comment>
<dbReference type="Gene3D" id="3.40.50.9100">
    <property type="entry name" value="Dehydroquinase, class II"/>
    <property type="match status" value="1"/>
</dbReference>
<dbReference type="PIRSF" id="PIRSF001399">
    <property type="entry name" value="DHquinase_II"/>
    <property type="match status" value="1"/>
</dbReference>
<dbReference type="Proteomes" id="UP001303760">
    <property type="component" value="Unassembled WGS sequence"/>
</dbReference>
<dbReference type="GO" id="GO:0046279">
    <property type="term" value="P:3,4-dihydroxybenzoate biosynthetic process"/>
    <property type="evidence" value="ECO:0007669"/>
    <property type="project" value="UniProtKB-UniRule"/>
</dbReference>
<dbReference type="PANTHER" id="PTHR21272">
    <property type="entry name" value="CATABOLIC 3-DEHYDROQUINASE"/>
    <property type="match status" value="1"/>
</dbReference>
<name>A0AAN7C6R9_9PEZI</name>
<evidence type="ECO:0000313" key="8">
    <source>
        <dbReference type="Proteomes" id="UP001303760"/>
    </source>
</evidence>
<dbReference type="PANTHER" id="PTHR21272:SF3">
    <property type="entry name" value="CATABOLIC 3-DEHYDROQUINASE"/>
    <property type="match status" value="1"/>
</dbReference>
<comment type="function">
    <text evidence="3">Is involved in the catabolism of quinate. Allows the utilization of quinate as carbon source via the beta-ketoadipate pathway.</text>
</comment>
<dbReference type="CDD" id="cd00466">
    <property type="entry name" value="DHQase_II"/>
    <property type="match status" value="1"/>
</dbReference>
<dbReference type="EMBL" id="MU860191">
    <property type="protein sequence ID" value="KAK4236458.1"/>
    <property type="molecule type" value="Genomic_DNA"/>
</dbReference>
<feature type="active site" description="Proton donor" evidence="3 4">
    <location>
        <position position="118"/>
    </location>
</feature>
<reference evidence="7" key="2">
    <citation type="submission" date="2023-05" db="EMBL/GenBank/DDBJ databases">
        <authorList>
            <consortium name="Lawrence Berkeley National Laboratory"/>
            <person name="Steindorff A."/>
            <person name="Hensen N."/>
            <person name="Bonometti L."/>
            <person name="Westerberg I."/>
            <person name="Brannstrom I.O."/>
            <person name="Guillou S."/>
            <person name="Cros-Aarteil S."/>
            <person name="Calhoun S."/>
            <person name="Haridas S."/>
            <person name="Kuo A."/>
            <person name="Mondo S."/>
            <person name="Pangilinan J."/>
            <person name="Riley R."/>
            <person name="Labutti K."/>
            <person name="Andreopoulos B."/>
            <person name="Lipzen A."/>
            <person name="Chen C."/>
            <person name="Yanf M."/>
            <person name="Daum C."/>
            <person name="Ng V."/>
            <person name="Clum A."/>
            <person name="Ohm R."/>
            <person name="Martin F."/>
            <person name="Silar P."/>
            <person name="Natvig D."/>
            <person name="Lalanne C."/>
            <person name="Gautier V."/>
            <person name="Ament-Velasquez S.L."/>
            <person name="Kruys A."/>
            <person name="Hutchinson M.I."/>
            <person name="Powell A.J."/>
            <person name="Barry K."/>
            <person name="Miller A.N."/>
            <person name="Grigoriev I.V."/>
            <person name="Debuchy R."/>
            <person name="Gladieux P."/>
            <person name="Thoren M.H."/>
            <person name="Johannesson H."/>
        </authorList>
    </citation>
    <scope>NUCLEOTIDE SEQUENCE</scope>
    <source>
        <strain evidence="7">CBS 532.94</strain>
    </source>
</reference>
<dbReference type="PROSITE" id="PS01029">
    <property type="entry name" value="DEHYDROQUINASE_II"/>
    <property type="match status" value="1"/>
</dbReference>
<feature type="active site" description="Proton acceptor" evidence="3 4">
    <location>
        <position position="24"/>
    </location>
</feature>
<feature type="binding site" evidence="3 5">
    <location>
        <position position="129"/>
    </location>
    <ligand>
        <name>substrate</name>
    </ligand>
</feature>
<comment type="similarity">
    <text evidence="3">Belongs to the type-II 3-dehydroquinase family.</text>
</comment>
<feature type="binding site" evidence="3 5">
    <location>
        <position position="105"/>
    </location>
    <ligand>
        <name>substrate</name>
    </ligand>
</feature>
<evidence type="ECO:0000256" key="2">
    <source>
        <dbReference type="ARBA" id="ARBA00023239"/>
    </source>
</evidence>
<evidence type="ECO:0000313" key="7">
    <source>
        <dbReference type="EMBL" id="KAK4236458.1"/>
    </source>
</evidence>
<feature type="binding site" evidence="3 5">
    <location>
        <position position="98"/>
    </location>
    <ligand>
        <name>substrate</name>
    </ligand>
</feature>
<protein>
    <recommendedName>
        <fullName evidence="3">Catabolic 3-dehydroquinase</fullName>
        <shortName evidence="3">cDHQase</shortName>
        <ecNumber evidence="3">4.2.1.10</ecNumber>
    </recommendedName>
    <alternativeName>
        <fullName evidence="3">3-dehydroquinate dehydratase</fullName>
    </alternativeName>
</protein>
<dbReference type="HAMAP" id="MF_00169">
    <property type="entry name" value="AroQ"/>
    <property type="match status" value="1"/>
</dbReference>
<dbReference type="SUPFAM" id="SSF52304">
    <property type="entry name" value="Type II 3-dehydroquinate dehydratase"/>
    <property type="match status" value="1"/>
</dbReference>
<comment type="pathway">
    <text evidence="3">Aromatic compound metabolism; 3,4-dihydroxybenzoate biosynthesis; 3,4-dihydroxybenzoate from 3-dehydroquinate: step 1/2.</text>
</comment>
<dbReference type="GO" id="GO:0019631">
    <property type="term" value="P:quinate catabolic process"/>
    <property type="evidence" value="ECO:0007669"/>
    <property type="project" value="TreeGrafter"/>
</dbReference>
<feature type="site" description="Transition state stabilizer" evidence="3 6">
    <location>
        <position position="19"/>
    </location>
</feature>
<keyword evidence="1 3" id="KW-0672">Quinate metabolism</keyword>
<dbReference type="NCBIfam" id="NF003806">
    <property type="entry name" value="PRK05395.1-3"/>
    <property type="match status" value="1"/>
</dbReference>
<organism evidence="7 8">
    <name type="scientific">Achaetomium macrosporum</name>
    <dbReference type="NCBI Taxonomy" id="79813"/>
    <lineage>
        <taxon>Eukaryota</taxon>
        <taxon>Fungi</taxon>
        <taxon>Dikarya</taxon>
        <taxon>Ascomycota</taxon>
        <taxon>Pezizomycotina</taxon>
        <taxon>Sordariomycetes</taxon>
        <taxon>Sordariomycetidae</taxon>
        <taxon>Sordariales</taxon>
        <taxon>Chaetomiaceae</taxon>
        <taxon>Achaetomium</taxon>
    </lineage>
</organism>
<keyword evidence="8" id="KW-1185">Reference proteome</keyword>
<evidence type="ECO:0000256" key="3">
    <source>
        <dbReference type="HAMAP-Rule" id="MF_03136"/>
    </source>
</evidence>
<sequence>MTRRILLINGPNLNLLGRREPHIYGKTTLAEVEEQARSQAASHGVELETFQSNHEGAIVDRIQEAAGWGPNAAPKDGAAAQEQPKVSVIVINPGALTHTSVAVRDALLGVDIPFVEVHVSNIHAREPFRNHSHLSDKAAAVVCGMGVYGYTAAVEFAARHVRAEDGK</sequence>
<dbReference type="InterPro" id="IPR018509">
    <property type="entry name" value="DHquinase_II_CS"/>
</dbReference>
<dbReference type="AlphaFoldDB" id="A0AAN7C6R9"/>
<accession>A0AAN7C6R9</accession>
<dbReference type="NCBIfam" id="NF003804">
    <property type="entry name" value="PRK05395.1-1"/>
    <property type="match status" value="1"/>
</dbReference>
<dbReference type="InterPro" id="IPR036441">
    <property type="entry name" value="DHquinase_II_sf"/>
</dbReference>
<dbReference type="GO" id="GO:0003855">
    <property type="term" value="F:3-dehydroquinate dehydratase activity"/>
    <property type="evidence" value="ECO:0007669"/>
    <property type="project" value="UniProtKB-UniRule"/>
</dbReference>
<gene>
    <name evidence="3" type="primary">qutE</name>
    <name evidence="7" type="ORF">C8A03DRAFT_16898</name>
</gene>
<reference evidence="7" key="1">
    <citation type="journal article" date="2023" name="Mol. Phylogenet. Evol.">
        <title>Genome-scale phylogeny and comparative genomics of the fungal order Sordariales.</title>
        <authorList>
            <person name="Hensen N."/>
            <person name="Bonometti L."/>
            <person name="Westerberg I."/>
            <person name="Brannstrom I.O."/>
            <person name="Guillou S."/>
            <person name="Cros-Aarteil S."/>
            <person name="Calhoun S."/>
            <person name="Haridas S."/>
            <person name="Kuo A."/>
            <person name="Mondo S."/>
            <person name="Pangilinan J."/>
            <person name="Riley R."/>
            <person name="LaButti K."/>
            <person name="Andreopoulos B."/>
            <person name="Lipzen A."/>
            <person name="Chen C."/>
            <person name="Yan M."/>
            <person name="Daum C."/>
            <person name="Ng V."/>
            <person name="Clum A."/>
            <person name="Steindorff A."/>
            <person name="Ohm R.A."/>
            <person name="Martin F."/>
            <person name="Silar P."/>
            <person name="Natvig D.O."/>
            <person name="Lalanne C."/>
            <person name="Gautier V."/>
            <person name="Ament-Velasquez S.L."/>
            <person name="Kruys A."/>
            <person name="Hutchinson M.I."/>
            <person name="Powell A.J."/>
            <person name="Barry K."/>
            <person name="Miller A.N."/>
            <person name="Grigoriev I.V."/>
            <person name="Debuchy R."/>
            <person name="Gladieux P."/>
            <person name="Hiltunen Thoren M."/>
            <person name="Johannesson H."/>
        </authorList>
    </citation>
    <scope>NUCLEOTIDE SEQUENCE</scope>
    <source>
        <strain evidence="7">CBS 532.94</strain>
    </source>
</reference>
<evidence type="ECO:0000256" key="5">
    <source>
        <dbReference type="PIRSR" id="PIRSR001399-2"/>
    </source>
</evidence>
<dbReference type="InterPro" id="IPR001874">
    <property type="entry name" value="DHquinase_II"/>
</dbReference>
<keyword evidence="2 3" id="KW-0456">Lyase</keyword>
<comment type="subunit">
    <text evidence="3">Homododecamer. Adopts a ring-like structure, composed of an arrangement of two hexameric rings stacked on top of one another.</text>
</comment>
<evidence type="ECO:0000256" key="6">
    <source>
        <dbReference type="PIRSR" id="PIRSR001399-3"/>
    </source>
</evidence>
<feature type="binding site" evidence="3 5">
    <location>
        <begin position="119"/>
        <end position="120"/>
    </location>
    <ligand>
        <name>substrate</name>
    </ligand>
</feature>
<comment type="caution">
    <text evidence="7">The sequence shown here is derived from an EMBL/GenBank/DDBJ whole genome shotgun (WGS) entry which is preliminary data.</text>
</comment>
<dbReference type="EC" id="4.2.1.10" evidence="3"/>
<dbReference type="Pfam" id="PF01220">
    <property type="entry name" value="DHquinase_II"/>
    <property type="match status" value="1"/>
</dbReference>
<feature type="binding site" evidence="3 5">
    <location>
        <position position="92"/>
    </location>
    <ligand>
        <name>substrate</name>
    </ligand>
</feature>
<evidence type="ECO:0000256" key="4">
    <source>
        <dbReference type="PIRSR" id="PIRSR001399-1"/>
    </source>
</evidence>
<evidence type="ECO:0000256" key="1">
    <source>
        <dbReference type="ARBA" id="ARBA00022911"/>
    </source>
</evidence>
<proteinExistence type="inferred from homology"/>